<name>A0ABY8LWX7_9BACT</name>
<feature type="transmembrane region" description="Helical" evidence="1">
    <location>
        <begin position="177"/>
        <end position="196"/>
    </location>
</feature>
<feature type="transmembrane region" description="Helical" evidence="1">
    <location>
        <begin position="147"/>
        <end position="165"/>
    </location>
</feature>
<gene>
    <name evidence="2" type="ORF">QEG99_00525</name>
</gene>
<keyword evidence="3" id="KW-1185">Reference proteome</keyword>
<evidence type="ECO:0000313" key="3">
    <source>
        <dbReference type="Proteomes" id="UP001179842"/>
    </source>
</evidence>
<dbReference type="Proteomes" id="UP001179842">
    <property type="component" value="Chromosome"/>
</dbReference>
<keyword evidence="1" id="KW-0812">Transmembrane</keyword>
<reference evidence="2" key="1">
    <citation type="submission" date="2023-04" db="EMBL/GenBank/DDBJ databases">
        <title>Completed genome of Mycoplasma lagogenitalium type strain 12MS.</title>
        <authorList>
            <person name="Spergser J."/>
        </authorList>
    </citation>
    <scope>NUCLEOTIDE SEQUENCE</scope>
    <source>
        <strain evidence="2">12MS</strain>
    </source>
</reference>
<accession>A0ABY8LWX7</accession>
<feature type="transmembrane region" description="Helical" evidence="1">
    <location>
        <begin position="54"/>
        <end position="73"/>
    </location>
</feature>
<sequence>MNYEKKKIFLHQFLRRLIHGWSTFIYFISITLLFIILTFSLWNYIDNLFEKKSYYFTFMWTIYTLLLTIWLFVKNIQLSHISMKLYDNEINSKNLNSDKNTLQKILLENKNILFVKEKRIKKMVDFWEFNENFKRDFLFATEFRKLSFFYVFILILSFLSFWILFYLPKHKQDISQIIPYIILFQFGWINFILLAYDLSQVIITRVNKNIFNFKPLY</sequence>
<dbReference type="RefSeq" id="WP_280102063.1">
    <property type="nucleotide sequence ID" value="NZ_CP122979.1"/>
</dbReference>
<protein>
    <submittedName>
        <fullName evidence="2">Uncharacterized protein</fullName>
    </submittedName>
</protein>
<keyword evidence="1" id="KW-1133">Transmembrane helix</keyword>
<feature type="transmembrane region" description="Helical" evidence="1">
    <location>
        <begin position="21"/>
        <end position="42"/>
    </location>
</feature>
<evidence type="ECO:0000256" key="1">
    <source>
        <dbReference type="SAM" id="Phobius"/>
    </source>
</evidence>
<evidence type="ECO:0000313" key="2">
    <source>
        <dbReference type="EMBL" id="WGI36761.1"/>
    </source>
</evidence>
<dbReference type="EMBL" id="CP122979">
    <property type="protein sequence ID" value="WGI36761.1"/>
    <property type="molecule type" value="Genomic_DNA"/>
</dbReference>
<keyword evidence="1" id="KW-0472">Membrane</keyword>
<proteinExistence type="predicted"/>
<organism evidence="2 3">
    <name type="scientific">Mesomycoplasma lagogenitalium</name>
    <dbReference type="NCBI Taxonomy" id="171286"/>
    <lineage>
        <taxon>Bacteria</taxon>
        <taxon>Bacillati</taxon>
        <taxon>Mycoplasmatota</taxon>
        <taxon>Mycoplasmoidales</taxon>
        <taxon>Metamycoplasmataceae</taxon>
        <taxon>Mesomycoplasma</taxon>
    </lineage>
</organism>